<dbReference type="PANTHER" id="PTHR48111:SF1">
    <property type="entry name" value="TWO-COMPONENT RESPONSE REGULATOR ORR33"/>
    <property type="match status" value="1"/>
</dbReference>
<dbReference type="OrthoDB" id="9784719at2"/>
<name>A0A248VZE4_9BURK</name>
<dbReference type="PROSITE" id="PS50110">
    <property type="entry name" value="RESPONSE_REGULATORY"/>
    <property type="match status" value="1"/>
</dbReference>
<dbReference type="PANTHER" id="PTHR48111">
    <property type="entry name" value="REGULATOR OF RPOS"/>
    <property type="match status" value="1"/>
</dbReference>
<evidence type="ECO:0000256" key="1">
    <source>
        <dbReference type="ARBA" id="ARBA00022553"/>
    </source>
</evidence>
<dbReference type="Proteomes" id="UP000215158">
    <property type="component" value="Plasmid pBN6"/>
</dbReference>
<dbReference type="InterPro" id="IPR039420">
    <property type="entry name" value="WalR-like"/>
</dbReference>
<accession>A0A248VZE4</accession>
<gene>
    <name evidence="8" type="ORF">CJU94_40525</name>
</gene>
<dbReference type="GO" id="GO:0005829">
    <property type="term" value="C:cytosol"/>
    <property type="evidence" value="ECO:0007669"/>
    <property type="project" value="TreeGrafter"/>
</dbReference>
<dbReference type="InterPro" id="IPR001789">
    <property type="entry name" value="Sig_transdc_resp-reg_receiver"/>
</dbReference>
<keyword evidence="8" id="KW-0614">Plasmid</keyword>
<protein>
    <recommendedName>
        <fullName evidence="7">Response regulatory domain-containing protein</fullName>
    </recommendedName>
</protein>
<evidence type="ECO:0000313" key="9">
    <source>
        <dbReference type="Proteomes" id="UP000215158"/>
    </source>
</evidence>
<keyword evidence="5" id="KW-0804">Transcription</keyword>
<geneLocation type="plasmid" evidence="8 9">
    <name>pBN6</name>
</geneLocation>
<evidence type="ECO:0000259" key="7">
    <source>
        <dbReference type="PROSITE" id="PS50110"/>
    </source>
</evidence>
<keyword evidence="2" id="KW-0902">Two-component regulatory system</keyword>
<evidence type="ECO:0000256" key="5">
    <source>
        <dbReference type="ARBA" id="ARBA00023163"/>
    </source>
</evidence>
<dbReference type="GO" id="GO:0006355">
    <property type="term" value="P:regulation of DNA-templated transcription"/>
    <property type="evidence" value="ECO:0007669"/>
    <property type="project" value="TreeGrafter"/>
</dbReference>
<sequence>MNAPHILIVDADILVRTPLAEYLRECGYTVIEAVDSVEAQALLTDKPSAVDLVLADVGGEDRSGFALARWIRERFPDIRVILAGSIGGSVEKAVGLCEDGPALSKPYDHRVVLERIQRLRAARKGAPV</sequence>
<dbReference type="GO" id="GO:0000156">
    <property type="term" value="F:phosphorelay response regulator activity"/>
    <property type="evidence" value="ECO:0007669"/>
    <property type="project" value="TreeGrafter"/>
</dbReference>
<dbReference type="AlphaFoldDB" id="A0A248VZE4"/>
<organism evidence="8 9">
    <name type="scientific">Paraburkholderia aromaticivorans</name>
    <dbReference type="NCBI Taxonomy" id="2026199"/>
    <lineage>
        <taxon>Bacteria</taxon>
        <taxon>Pseudomonadati</taxon>
        <taxon>Pseudomonadota</taxon>
        <taxon>Betaproteobacteria</taxon>
        <taxon>Burkholderiales</taxon>
        <taxon>Burkholderiaceae</taxon>
        <taxon>Paraburkholderia</taxon>
    </lineage>
</organism>
<feature type="modified residue" description="4-aspartylphosphate" evidence="6">
    <location>
        <position position="56"/>
    </location>
</feature>
<dbReference type="Pfam" id="PF00072">
    <property type="entry name" value="Response_reg"/>
    <property type="match status" value="1"/>
</dbReference>
<dbReference type="Gene3D" id="3.40.50.2300">
    <property type="match status" value="1"/>
</dbReference>
<reference evidence="8 9" key="1">
    <citation type="submission" date="2017-08" db="EMBL/GenBank/DDBJ databases">
        <title>Identification and genetic characteristics of simultaneous BTEX- and naphthalene-degrading Paraburkholderia sp. BN5 isolated from petroleum-contaminated soil.</title>
        <authorList>
            <person name="Lee Y."/>
            <person name="Jeon C.O."/>
        </authorList>
    </citation>
    <scope>NUCLEOTIDE SEQUENCE [LARGE SCALE GENOMIC DNA]</scope>
    <source>
        <strain evidence="8 9">BN5</strain>
        <plasmid evidence="8 9">pBN6</plasmid>
    </source>
</reference>
<dbReference type="GO" id="GO:0000976">
    <property type="term" value="F:transcription cis-regulatory region binding"/>
    <property type="evidence" value="ECO:0007669"/>
    <property type="project" value="TreeGrafter"/>
</dbReference>
<evidence type="ECO:0000256" key="3">
    <source>
        <dbReference type="ARBA" id="ARBA00023015"/>
    </source>
</evidence>
<evidence type="ECO:0000313" key="8">
    <source>
        <dbReference type="EMBL" id="ASW04431.1"/>
    </source>
</evidence>
<dbReference type="SMART" id="SM00448">
    <property type="entry name" value="REC"/>
    <property type="match status" value="1"/>
</dbReference>
<proteinExistence type="predicted"/>
<evidence type="ECO:0000256" key="4">
    <source>
        <dbReference type="ARBA" id="ARBA00023125"/>
    </source>
</evidence>
<keyword evidence="4" id="KW-0238">DNA-binding</keyword>
<dbReference type="GO" id="GO:0032993">
    <property type="term" value="C:protein-DNA complex"/>
    <property type="evidence" value="ECO:0007669"/>
    <property type="project" value="TreeGrafter"/>
</dbReference>
<keyword evidence="1 6" id="KW-0597">Phosphoprotein</keyword>
<evidence type="ECO:0000256" key="6">
    <source>
        <dbReference type="PROSITE-ProRule" id="PRU00169"/>
    </source>
</evidence>
<dbReference type="InterPro" id="IPR011006">
    <property type="entry name" value="CheY-like_superfamily"/>
</dbReference>
<dbReference type="KEGG" id="parb:CJU94_40525"/>
<evidence type="ECO:0000256" key="2">
    <source>
        <dbReference type="ARBA" id="ARBA00023012"/>
    </source>
</evidence>
<dbReference type="RefSeq" id="WP_095424041.1">
    <property type="nucleotide sequence ID" value="NZ_CP022996.1"/>
</dbReference>
<keyword evidence="9" id="KW-1185">Reference proteome</keyword>
<feature type="domain" description="Response regulatory" evidence="7">
    <location>
        <begin position="5"/>
        <end position="120"/>
    </location>
</feature>
<keyword evidence="3" id="KW-0805">Transcription regulation</keyword>
<dbReference type="EMBL" id="CP022996">
    <property type="protein sequence ID" value="ASW04431.1"/>
    <property type="molecule type" value="Genomic_DNA"/>
</dbReference>
<dbReference type="SUPFAM" id="SSF52172">
    <property type="entry name" value="CheY-like"/>
    <property type="match status" value="1"/>
</dbReference>